<dbReference type="CDD" id="cd00082">
    <property type="entry name" value="HisKA"/>
    <property type="match status" value="1"/>
</dbReference>
<dbReference type="PANTHER" id="PTHR45339:SF1">
    <property type="entry name" value="HYBRID SIGNAL TRANSDUCTION HISTIDINE KINASE J"/>
    <property type="match status" value="1"/>
</dbReference>
<dbReference type="EMBL" id="DSBW01000023">
    <property type="protein sequence ID" value="HED30286.1"/>
    <property type="molecule type" value="Genomic_DNA"/>
</dbReference>
<dbReference type="CDD" id="cd16922">
    <property type="entry name" value="HATPase_EvgS-ArcB-TorS-like"/>
    <property type="match status" value="1"/>
</dbReference>
<dbReference type="InterPro" id="IPR003594">
    <property type="entry name" value="HATPase_dom"/>
</dbReference>
<evidence type="ECO:0000259" key="6">
    <source>
        <dbReference type="PROSITE" id="PS50109"/>
    </source>
</evidence>
<organism evidence="8">
    <name type="scientific">Prosthecochloris aestuarii</name>
    <dbReference type="NCBI Taxonomy" id="1102"/>
    <lineage>
        <taxon>Bacteria</taxon>
        <taxon>Pseudomonadati</taxon>
        <taxon>Chlorobiota</taxon>
        <taxon>Chlorobiia</taxon>
        <taxon>Chlorobiales</taxon>
        <taxon>Chlorobiaceae</taxon>
        <taxon>Prosthecochloris</taxon>
    </lineage>
</organism>
<dbReference type="FunFam" id="3.30.565.10:FF:000010">
    <property type="entry name" value="Sensor histidine kinase RcsC"/>
    <property type="match status" value="1"/>
</dbReference>
<dbReference type="AlphaFoldDB" id="A0A831SNX1"/>
<feature type="domain" description="Histidine kinase" evidence="6">
    <location>
        <begin position="1"/>
        <end position="213"/>
    </location>
</feature>
<dbReference type="Gene3D" id="1.10.287.130">
    <property type="match status" value="1"/>
</dbReference>
<dbReference type="InterPro" id="IPR003661">
    <property type="entry name" value="HisK_dim/P_dom"/>
</dbReference>
<comment type="catalytic activity">
    <reaction evidence="1">
        <text>ATP + protein L-histidine = ADP + protein N-phospho-L-histidine.</text>
        <dbReference type="EC" id="2.7.13.3"/>
    </reaction>
</comment>
<dbReference type="InterPro" id="IPR036890">
    <property type="entry name" value="HATPase_C_sf"/>
</dbReference>
<proteinExistence type="predicted"/>
<comment type="caution">
    <text evidence="8">The sequence shown here is derived from an EMBL/GenBank/DDBJ whole genome shotgun (WGS) entry which is preliminary data.</text>
</comment>
<dbReference type="InterPro" id="IPR036097">
    <property type="entry name" value="HisK_dim/P_sf"/>
</dbReference>
<dbReference type="GO" id="GO:0000155">
    <property type="term" value="F:phosphorelay sensor kinase activity"/>
    <property type="evidence" value="ECO:0007669"/>
    <property type="project" value="InterPro"/>
</dbReference>
<dbReference type="SMART" id="SM00448">
    <property type="entry name" value="REC"/>
    <property type="match status" value="1"/>
</dbReference>
<dbReference type="SUPFAM" id="SSF52172">
    <property type="entry name" value="CheY-like"/>
    <property type="match status" value="1"/>
</dbReference>
<evidence type="ECO:0000313" key="8">
    <source>
        <dbReference type="EMBL" id="HED30286.1"/>
    </source>
</evidence>
<evidence type="ECO:0000259" key="7">
    <source>
        <dbReference type="PROSITE" id="PS50110"/>
    </source>
</evidence>
<dbReference type="InterPro" id="IPR005467">
    <property type="entry name" value="His_kinase_dom"/>
</dbReference>
<evidence type="ECO:0000256" key="3">
    <source>
        <dbReference type="ARBA" id="ARBA00022553"/>
    </source>
</evidence>
<dbReference type="Pfam" id="PF00072">
    <property type="entry name" value="Response_reg"/>
    <property type="match status" value="1"/>
</dbReference>
<dbReference type="Proteomes" id="UP000886335">
    <property type="component" value="Unassembled WGS sequence"/>
</dbReference>
<gene>
    <name evidence="8" type="ORF">ENN50_01065</name>
</gene>
<accession>A0A831SNX1</accession>
<dbReference type="Gene3D" id="3.30.565.10">
    <property type="entry name" value="Histidine kinase-like ATPase, C-terminal domain"/>
    <property type="match status" value="1"/>
</dbReference>
<evidence type="ECO:0000256" key="5">
    <source>
        <dbReference type="PROSITE-ProRule" id="PRU00169"/>
    </source>
</evidence>
<dbReference type="Gene3D" id="3.40.50.2300">
    <property type="match status" value="1"/>
</dbReference>
<dbReference type="PANTHER" id="PTHR45339">
    <property type="entry name" value="HYBRID SIGNAL TRANSDUCTION HISTIDINE KINASE J"/>
    <property type="match status" value="1"/>
</dbReference>
<dbReference type="SUPFAM" id="SSF47384">
    <property type="entry name" value="Homodimeric domain of signal transducing histidine kinase"/>
    <property type="match status" value="1"/>
</dbReference>
<evidence type="ECO:0000256" key="2">
    <source>
        <dbReference type="ARBA" id="ARBA00012438"/>
    </source>
</evidence>
<feature type="domain" description="Response regulatory" evidence="7">
    <location>
        <begin position="249"/>
        <end position="368"/>
    </location>
</feature>
<dbReference type="SMART" id="SM00388">
    <property type="entry name" value="HisKA"/>
    <property type="match status" value="1"/>
</dbReference>
<dbReference type="SMART" id="SM00387">
    <property type="entry name" value="HATPase_c"/>
    <property type="match status" value="1"/>
</dbReference>
<dbReference type="InterPro" id="IPR011006">
    <property type="entry name" value="CheY-like_superfamily"/>
</dbReference>
<dbReference type="CDD" id="cd17546">
    <property type="entry name" value="REC_hyHK_CKI1_RcsC-like"/>
    <property type="match status" value="1"/>
</dbReference>
<reference evidence="8" key="1">
    <citation type="journal article" date="2020" name="mSystems">
        <title>Genome- and Community-Level Interaction Insights into Carbon Utilization and Element Cycling Functions of Hydrothermarchaeota in Hydrothermal Sediment.</title>
        <authorList>
            <person name="Zhou Z."/>
            <person name="Liu Y."/>
            <person name="Xu W."/>
            <person name="Pan J."/>
            <person name="Luo Z.H."/>
            <person name="Li M."/>
        </authorList>
    </citation>
    <scope>NUCLEOTIDE SEQUENCE [LARGE SCALE GENOMIC DNA]</scope>
    <source>
        <strain evidence="8">SpSt-1181</strain>
    </source>
</reference>
<dbReference type="PROSITE" id="PS50110">
    <property type="entry name" value="RESPONSE_REGULATORY"/>
    <property type="match status" value="1"/>
</dbReference>
<keyword evidence="4" id="KW-0902">Two-component regulatory system</keyword>
<keyword evidence="3 5" id="KW-0597">Phosphoprotein</keyword>
<dbReference type="InterPro" id="IPR004358">
    <property type="entry name" value="Sig_transdc_His_kin-like_C"/>
</dbReference>
<evidence type="ECO:0000256" key="4">
    <source>
        <dbReference type="ARBA" id="ARBA00023012"/>
    </source>
</evidence>
<protein>
    <recommendedName>
        <fullName evidence="2">histidine kinase</fullName>
        <ecNumber evidence="2">2.7.13.3</ecNumber>
    </recommendedName>
</protein>
<dbReference type="SUPFAM" id="SSF55874">
    <property type="entry name" value="ATPase domain of HSP90 chaperone/DNA topoisomerase II/histidine kinase"/>
    <property type="match status" value="1"/>
</dbReference>
<feature type="modified residue" description="4-aspartylphosphate" evidence="5">
    <location>
        <position position="298"/>
    </location>
</feature>
<dbReference type="PRINTS" id="PR00344">
    <property type="entry name" value="BCTRLSENSOR"/>
</dbReference>
<evidence type="ECO:0000256" key="1">
    <source>
        <dbReference type="ARBA" id="ARBA00000085"/>
    </source>
</evidence>
<dbReference type="PROSITE" id="PS50109">
    <property type="entry name" value="HIS_KIN"/>
    <property type="match status" value="1"/>
</dbReference>
<sequence length="371" mass="41654">LHAIIGMTELLLDSVLEKDQRYYTDTIHSSSRMLLQLINDLFDFSRIEAGYIDDEQVVFDPVRLVEDVVDLMREPASRKGLVVERTIDQAVARTVYGYPGYLRQVLINLVQNAVKFTYKGYVRVDVGVIDDFPDKIRISFAVRDTGVGIAEDIKQQIFQRFTQIDSSSTRKEGGTGLGLAIVQRLVEFMGGEVQLESCADEGSVFSFTLEFLKGPESLPAPSVKNFSRSKPGRRGDEVKPSEYTMGVSDVLVVEDNLINRKVAEAMLKKLGYSVDLVNNGAEAVEALHRKRYGLVLMDLQMPVMDGFEATRIIRDPDSGIPGRKVPIVAMTANATREDRQRCIEAGMDDYLAKPVDRDALLSMLQRWLHHE</sequence>
<name>A0A831SNX1_PROAE</name>
<dbReference type="EC" id="2.7.13.3" evidence="2"/>
<feature type="non-terminal residue" evidence="8">
    <location>
        <position position="1"/>
    </location>
</feature>
<dbReference type="InterPro" id="IPR001789">
    <property type="entry name" value="Sig_transdc_resp-reg_receiver"/>
</dbReference>
<dbReference type="Pfam" id="PF00512">
    <property type="entry name" value="HisKA"/>
    <property type="match status" value="1"/>
</dbReference>
<dbReference type="Pfam" id="PF02518">
    <property type="entry name" value="HATPase_c"/>
    <property type="match status" value="1"/>
</dbReference>